<name>A0A7C9MZR7_9BACT</name>
<accession>A0A7C9MZR7</accession>
<gene>
    <name evidence="1" type="ORF">GTA51_01485</name>
</gene>
<dbReference type="SUPFAM" id="SSF52540">
    <property type="entry name" value="P-loop containing nucleoside triphosphate hydrolases"/>
    <property type="match status" value="1"/>
</dbReference>
<dbReference type="PANTHER" id="PTHR30121">
    <property type="entry name" value="UNCHARACTERIZED PROTEIN YJGR-RELATED"/>
    <property type="match status" value="1"/>
</dbReference>
<dbReference type="CDD" id="cd01127">
    <property type="entry name" value="TrwB_TraG_TraD_VirD4"/>
    <property type="match status" value="1"/>
</dbReference>
<comment type="caution">
    <text evidence="1">The sequence shown here is derived from an EMBL/GenBank/DDBJ whole genome shotgun (WGS) entry which is preliminary data.</text>
</comment>
<evidence type="ECO:0000313" key="1">
    <source>
        <dbReference type="EMBL" id="MYL81811.1"/>
    </source>
</evidence>
<evidence type="ECO:0008006" key="3">
    <source>
        <dbReference type="Google" id="ProtNLM"/>
    </source>
</evidence>
<evidence type="ECO:0000313" key="2">
    <source>
        <dbReference type="Proteomes" id="UP000482487"/>
    </source>
</evidence>
<keyword evidence="2" id="KW-1185">Reference proteome</keyword>
<dbReference type="PANTHER" id="PTHR30121:SF11">
    <property type="entry name" value="AAA+ ATPASE DOMAIN-CONTAINING PROTEIN"/>
    <property type="match status" value="1"/>
</dbReference>
<dbReference type="InterPro" id="IPR027417">
    <property type="entry name" value="P-loop_NTPase"/>
</dbReference>
<protein>
    <recommendedName>
        <fullName evidence="3">Type IV secretion system DNA-binding domain-containing protein</fullName>
    </recommendedName>
</protein>
<dbReference type="Gene3D" id="3.40.50.300">
    <property type="entry name" value="P-loop containing nucleotide triphosphate hydrolases"/>
    <property type="match status" value="2"/>
</dbReference>
<reference evidence="1 2" key="1">
    <citation type="submission" date="2020-01" db="EMBL/GenBank/DDBJ databases">
        <title>Genome sequence of Desulfovibrio aerotolerans DSM 16695(T).</title>
        <authorList>
            <person name="Karnachuk O."/>
            <person name="Avakyan M."/>
            <person name="Mardanov A."/>
            <person name="Kadnikov V."/>
            <person name="Ravin N."/>
        </authorList>
    </citation>
    <scope>NUCLEOTIDE SEQUENCE [LARGE SCALE GENOMIC DNA]</scope>
    <source>
        <strain evidence="1 2">DSM 16695</strain>
    </source>
</reference>
<dbReference type="InterPro" id="IPR051162">
    <property type="entry name" value="T4SS_component"/>
</dbReference>
<dbReference type="Proteomes" id="UP000482487">
    <property type="component" value="Unassembled WGS sequence"/>
</dbReference>
<dbReference type="AlphaFoldDB" id="A0A7C9MZR7"/>
<dbReference type="EMBL" id="WVUD01000001">
    <property type="protein sequence ID" value="MYL81811.1"/>
    <property type="molecule type" value="Genomic_DNA"/>
</dbReference>
<sequence>MAAIGFCVKAPERIKIEPAEDAIVRFDSGVSISEPEACYNTLILGSTGTGKTTSVILPAIGNLIEKGHAGLIIDIKGNLTEQVKILAKTRGRLEDIVELGSSANAFKIDLLNGLEINEVRELLSIITTFQFGNLTQNLDWHMKGVSVATECIVLLKYLHEKHDTIQPNLRYLVDILNNWPLAARLFNYFKKHVFDSKNKEQSDFVNRIQSDNFNPLVYDNKKSGSHTYNEQTTWRLTAVRNGLTEFLQNYDIVKNFASNKNCLNIADFIYGQKKIVVLKFDGTSGQVGAWLSRYILSTYYKAVFENGLKLGADEYTFFIGDEFQEFCNFNPGNRLNDNAFAAKSREYKNITVVGTQSISSLSSRGANGSAVMEFLNNINNRLFFYCDDPITQDVTRRYNETVFLNELNPGNCFVVKFDSKTRRHLQYVETMQQAHDALKKELAGIPVSAEKEIEEVDEAANLESILETLEENDKEKGKQMTTLEPPKVPGRIVSRMRFNQEDDDEELEAMQKMKVPENMRRTVERFPHFFKTAQKGGRVSIQIPNGWINAFENALTAFERTGLEIDICNLHVGNEGGLCLGMSNSANVSILDGFLETTSQLCPICGNELENKAKVCKKCMEEFEIFSPGK</sequence>
<dbReference type="RefSeq" id="WP_160958066.1">
    <property type="nucleotide sequence ID" value="NZ_WVUD01000001.1"/>
</dbReference>
<dbReference type="OrthoDB" id="5355804at2"/>
<organism evidence="1 2">
    <name type="scientific">Solidesulfovibrio aerotolerans</name>
    <dbReference type="NCBI Taxonomy" id="295255"/>
    <lineage>
        <taxon>Bacteria</taxon>
        <taxon>Pseudomonadati</taxon>
        <taxon>Thermodesulfobacteriota</taxon>
        <taxon>Desulfovibrionia</taxon>
        <taxon>Desulfovibrionales</taxon>
        <taxon>Desulfovibrionaceae</taxon>
        <taxon>Solidesulfovibrio</taxon>
    </lineage>
</organism>
<proteinExistence type="predicted"/>